<proteinExistence type="predicted"/>
<evidence type="ECO:0000313" key="1">
    <source>
        <dbReference type="EMBL" id="KNC87720.1"/>
    </source>
</evidence>
<dbReference type="GeneID" id="25900658"/>
<dbReference type="Proteomes" id="UP000054560">
    <property type="component" value="Unassembled WGS sequence"/>
</dbReference>
<name>A0A0L0GF93_9EUKA</name>
<gene>
    <name evidence="1" type="ORF">SARC_00154</name>
</gene>
<protein>
    <submittedName>
        <fullName evidence="1">Uncharacterized protein</fullName>
    </submittedName>
</protein>
<evidence type="ECO:0000313" key="2">
    <source>
        <dbReference type="Proteomes" id="UP000054560"/>
    </source>
</evidence>
<keyword evidence="2" id="KW-1185">Reference proteome</keyword>
<sequence length="124" mass="13704">MTTVGGEGTDDEFTGDEFPIVAMDMNDPVDDLGDEINAPQNYHTNPAAMRTDWIMSAPLVPIAKGVGARPIKFSLFPPRKPHTNRCLEGLWLTALLCGSTSPTTYLYELPTNTTFVLYSYYILV</sequence>
<dbReference type="AlphaFoldDB" id="A0A0L0GF93"/>
<reference evidence="1 2" key="1">
    <citation type="submission" date="2011-02" db="EMBL/GenBank/DDBJ databases">
        <title>The Genome Sequence of Sphaeroforma arctica JP610.</title>
        <authorList>
            <consortium name="The Broad Institute Genome Sequencing Platform"/>
            <person name="Russ C."/>
            <person name="Cuomo C."/>
            <person name="Young S.K."/>
            <person name="Zeng Q."/>
            <person name="Gargeya S."/>
            <person name="Alvarado L."/>
            <person name="Berlin A."/>
            <person name="Chapman S.B."/>
            <person name="Chen Z."/>
            <person name="Freedman E."/>
            <person name="Gellesch M."/>
            <person name="Goldberg J."/>
            <person name="Griggs A."/>
            <person name="Gujja S."/>
            <person name="Heilman E."/>
            <person name="Heiman D."/>
            <person name="Howarth C."/>
            <person name="Mehta T."/>
            <person name="Neiman D."/>
            <person name="Pearson M."/>
            <person name="Roberts A."/>
            <person name="Saif S."/>
            <person name="Shea T."/>
            <person name="Shenoy N."/>
            <person name="Sisk P."/>
            <person name="Stolte C."/>
            <person name="Sykes S."/>
            <person name="White J."/>
            <person name="Yandava C."/>
            <person name="Burger G."/>
            <person name="Gray M.W."/>
            <person name="Holland P.W.H."/>
            <person name="King N."/>
            <person name="Lang F.B.F."/>
            <person name="Roger A.J."/>
            <person name="Ruiz-Trillo I."/>
            <person name="Haas B."/>
            <person name="Nusbaum C."/>
            <person name="Birren B."/>
        </authorList>
    </citation>
    <scope>NUCLEOTIDE SEQUENCE [LARGE SCALE GENOMIC DNA]</scope>
    <source>
        <strain evidence="1 2">JP610</strain>
    </source>
</reference>
<dbReference type="EMBL" id="KQ241600">
    <property type="protein sequence ID" value="KNC87720.1"/>
    <property type="molecule type" value="Genomic_DNA"/>
</dbReference>
<dbReference type="RefSeq" id="XP_014161622.1">
    <property type="nucleotide sequence ID" value="XM_014306147.1"/>
</dbReference>
<accession>A0A0L0GF93</accession>
<organism evidence="1 2">
    <name type="scientific">Sphaeroforma arctica JP610</name>
    <dbReference type="NCBI Taxonomy" id="667725"/>
    <lineage>
        <taxon>Eukaryota</taxon>
        <taxon>Ichthyosporea</taxon>
        <taxon>Ichthyophonida</taxon>
        <taxon>Sphaeroforma</taxon>
    </lineage>
</organism>